<evidence type="ECO:0000313" key="3">
    <source>
        <dbReference type="Proteomes" id="UP001195769"/>
    </source>
</evidence>
<feature type="compositionally biased region" description="Polar residues" evidence="1">
    <location>
        <begin position="78"/>
        <end position="87"/>
    </location>
</feature>
<proteinExistence type="predicted"/>
<name>A0AAD4HG94_9AGAM</name>
<sequence length="214" mass="23156">MNKITSNELNCLVTHEGSPEASQLLGHLLSEIFQPFTEPLLDTSPDIPMPLYDTEAKTWNWALPVDPPGDDDSSLPSQVKSSESNNPQEATHKEIFAAFLNALPCTLQLAHGVLMYDHSGGAVSPRFYIYTQPDILLHIIAAITFGSLECVGYDPTVSFSRTVAAPRSKDICIYCPIKNASARCTTTDNAVAVSTSNSLLFPEDPNGVSSDALK</sequence>
<accession>A0AAD4HG94</accession>
<protein>
    <submittedName>
        <fullName evidence="2">Uncharacterized protein</fullName>
    </submittedName>
</protein>
<dbReference type="AlphaFoldDB" id="A0AAD4HG94"/>
<evidence type="ECO:0000256" key="1">
    <source>
        <dbReference type="SAM" id="MobiDB-lite"/>
    </source>
</evidence>
<dbReference type="RefSeq" id="XP_041220682.1">
    <property type="nucleotide sequence ID" value="XM_041367973.1"/>
</dbReference>
<gene>
    <name evidence="2" type="ORF">F5891DRAFT_1194623</name>
</gene>
<organism evidence="2 3">
    <name type="scientific">Suillus fuscotomentosus</name>
    <dbReference type="NCBI Taxonomy" id="1912939"/>
    <lineage>
        <taxon>Eukaryota</taxon>
        <taxon>Fungi</taxon>
        <taxon>Dikarya</taxon>
        <taxon>Basidiomycota</taxon>
        <taxon>Agaricomycotina</taxon>
        <taxon>Agaricomycetes</taxon>
        <taxon>Agaricomycetidae</taxon>
        <taxon>Boletales</taxon>
        <taxon>Suillineae</taxon>
        <taxon>Suillaceae</taxon>
        <taxon>Suillus</taxon>
    </lineage>
</organism>
<dbReference type="Proteomes" id="UP001195769">
    <property type="component" value="Unassembled WGS sequence"/>
</dbReference>
<feature type="region of interest" description="Disordered" evidence="1">
    <location>
        <begin position="63"/>
        <end position="87"/>
    </location>
</feature>
<keyword evidence="3" id="KW-1185">Reference proteome</keyword>
<dbReference type="GeneID" id="64662271"/>
<comment type="caution">
    <text evidence="2">The sequence shown here is derived from an EMBL/GenBank/DDBJ whole genome shotgun (WGS) entry which is preliminary data.</text>
</comment>
<evidence type="ECO:0000313" key="2">
    <source>
        <dbReference type="EMBL" id="KAG1895106.1"/>
    </source>
</evidence>
<reference evidence="2" key="1">
    <citation type="journal article" date="2020" name="New Phytol.">
        <title>Comparative genomics reveals dynamic genome evolution in host specialist ectomycorrhizal fungi.</title>
        <authorList>
            <person name="Lofgren L.A."/>
            <person name="Nguyen N.H."/>
            <person name="Vilgalys R."/>
            <person name="Ruytinx J."/>
            <person name="Liao H.L."/>
            <person name="Branco S."/>
            <person name="Kuo A."/>
            <person name="LaButti K."/>
            <person name="Lipzen A."/>
            <person name="Andreopoulos W."/>
            <person name="Pangilinan J."/>
            <person name="Riley R."/>
            <person name="Hundley H."/>
            <person name="Na H."/>
            <person name="Barry K."/>
            <person name="Grigoriev I.V."/>
            <person name="Stajich J.E."/>
            <person name="Kennedy P.G."/>
        </authorList>
    </citation>
    <scope>NUCLEOTIDE SEQUENCE</scope>
    <source>
        <strain evidence="2">FC203</strain>
    </source>
</reference>
<dbReference type="EMBL" id="JABBWK010000071">
    <property type="protein sequence ID" value="KAG1895106.1"/>
    <property type="molecule type" value="Genomic_DNA"/>
</dbReference>